<feature type="region of interest" description="Disordered" evidence="1">
    <location>
        <begin position="1"/>
        <end position="141"/>
    </location>
</feature>
<evidence type="ECO:0000256" key="1">
    <source>
        <dbReference type="SAM" id="MobiDB-lite"/>
    </source>
</evidence>
<gene>
    <name evidence="2" type="ORF">L0P92_33260</name>
</gene>
<dbReference type="Proteomes" id="UP001139384">
    <property type="component" value="Unassembled WGS sequence"/>
</dbReference>
<feature type="non-terminal residue" evidence="2">
    <location>
        <position position="141"/>
    </location>
</feature>
<evidence type="ECO:0000313" key="2">
    <source>
        <dbReference type="EMBL" id="MCF1598385.1"/>
    </source>
</evidence>
<comment type="caution">
    <text evidence="2">The sequence shown here is derived from an EMBL/GenBank/DDBJ whole genome shotgun (WGS) entry which is preliminary data.</text>
</comment>
<protein>
    <submittedName>
        <fullName evidence="2">Uncharacterized protein</fullName>
    </submittedName>
</protein>
<reference evidence="2" key="1">
    <citation type="submission" date="2022-01" db="EMBL/GenBank/DDBJ databases">
        <title>Draft Genome Sequences of Seven Type Strains of the Genus Streptomyces.</title>
        <authorList>
            <person name="Aziz S."/>
            <person name="Coretto E."/>
            <person name="Chronakova A."/>
            <person name="Sproer C."/>
            <person name="Huber K."/>
            <person name="Nouioui I."/>
            <person name="Gross H."/>
        </authorList>
    </citation>
    <scope>NUCLEOTIDE SEQUENCE</scope>
    <source>
        <strain evidence="2">DSM 103493</strain>
    </source>
</reference>
<dbReference type="AlphaFoldDB" id="A0A9X1Q5K3"/>
<accession>A0A9X1Q5K3</accession>
<feature type="compositionally biased region" description="Basic and acidic residues" evidence="1">
    <location>
        <begin position="47"/>
        <end position="57"/>
    </location>
</feature>
<organism evidence="2 3">
    <name type="scientific">Streptomyces muensis</name>
    <dbReference type="NCBI Taxonomy" id="1077944"/>
    <lineage>
        <taxon>Bacteria</taxon>
        <taxon>Bacillati</taxon>
        <taxon>Actinomycetota</taxon>
        <taxon>Actinomycetes</taxon>
        <taxon>Kitasatosporales</taxon>
        <taxon>Streptomycetaceae</taxon>
        <taxon>Streptomyces</taxon>
    </lineage>
</organism>
<keyword evidence="3" id="KW-1185">Reference proteome</keyword>
<proteinExistence type="predicted"/>
<sequence>MNEGKPAKAKWWNRPRPQGPSGQADGMGPTPDESSGSEPAVSAPESAGERGRAHDSAGDTDGDFELARPTVGTAGHGTSDEGDFELARPMASAAGGTAADEGDFELARPAGTPEASAPSRDASAPAAEAATPAPVPAAGAE</sequence>
<evidence type="ECO:0000313" key="3">
    <source>
        <dbReference type="Proteomes" id="UP001139384"/>
    </source>
</evidence>
<dbReference type="EMBL" id="JAKEIP010000210">
    <property type="protein sequence ID" value="MCF1598385.1"/>
    <property type="molecule type" value="Genomic_DNA"/>
</dbReference>
<name>A0A9X1Q5K3_STRM4</name>
<feature type="compositionally biased region" description="Low complexity" evidence="1">
    <location>
        <begin position="113"/>
        <end position="141"/>
    </location>
</feature>